<dbReference type="Proteomes" id="UP000324800">
    <property type="component" value="Unassembled WGS sequence"/>
</dbReference>
<feature type="non-terminal residue" evidence="1">
    <location>
        <position position="15"/>
    </location>
</feature>
<evidence type="ECO:0000313" key="2">
    <source>
        <dbReference type="Proteomes" id="UP000324800"/>
    </source>
</evidence>
<reference evidence="1 2" key="1">
    <citation type="submission" date="2019-03" db="EMBL/GenBank/DDBJ databases">
        <title>Single cell metagenomics reveals metabolic interactions within the superorganism composed of flagellate Streblomastix strix and complex community of Bacteroidetes bacteria on its surface.</title>
        <authorList>
            <person name="Treitli S.C."/>
            <person name="Kolisko M."/>
            <person name="Husnik F."/>
            <person name="Keeling P."/>
            <person name="Hampl V."/>
        </authorList>
    </citation>
    <scope>NUCLEOTIDE SEQUENCE [LARGE SCALE GENOMIC DNA]</scope>
    <source>
        <strain evidence="1">ST1C</strain>
    </source>
</reference>
<name>A0A5J4U7W4_9EUKA</name>
<accession>A0A5J4U7W4</accession>
<gene>
    <name evidence="1" type="ORF">EZS28_038168</name>
</gene>
<dbReference type="EMBL" id="SNRW01019518">
    <property type="protein sequence ID" value="KAA6366303.1"/>
    <property type="molecule type" value="Genomic_DNA"/>
</dbReference>
<comment type="caution">
    <text evidence="1">The sequence shown here is derived from an EMBL/GenBank/DDBJ whole genome shotgun (WGS) entry which is preliminary data.</text>
</comment>
<sequence>MRRRLEITMMKKVVE</sequence>
<organism evidence="1 2">
    <name type="scientific">Streblomastix strix</name>
    <dbReference type="NCBI Taxonomy" id="222440"/>
    <lineage>
        <taxon>Eukaryota</taxon>
        <taxon>Metamonada</taxon>
        <taxon>Preaxostyla</taxon>
        <taxon>Oxymonadida</taxon>
        <taxon>Streblomastigidae</taxon>
        <taxon>Streblomastix</taxon>
    </lineage>
</organism>
<evidence type="ECO:0000313" key="1">
    <source>
        <dbReference type="EMBL" id="KAA6366303.1"/>
    </source>
</evidence>
<protein>
    <submittedName>
        <fullName evidence="1">Uncharacterized protein</fullName>
    </submittedName>
</protein>
<proteinExistence type="predicted"/>